<evidence type="ECO:0000256" key="6">
    <source>
        <dbReference type="PROSITE-ProRule" id="PRU00221"/>
    </source>
</evidence>
<evidence type="ECO:0000256" key="3">
    <source>
        <dbReference type="ARBA" id="ARBA00022574"/>
    </source>
</evidence>
<dbReference type="InterPro" id="IPR001680">
    <property type="entry name" value="WD40_rpt"/>
</dbReference>
<accession>A0A1E4TH28</accession>
<keyword evidence="9" id="KW-1185">Reference proteome</keyword>
<dbReference type="EMBL" id="KV453842">
    <property type="protein sequence ID" value="ODV91065.1"/>
    <property type="molecule type" value="Genomic_DNA"/>
</dbReference>
<evidence type="ECO:0000313" key="9">
    <source>
        <dbReference type="Proteomes" id="UP000095023"/>
    </source>
</evidence>
<dbReference type="Proteomes" id="UP000095023">
    <property type="component" value="Unassembled WGS sequence"/>
</dbReference>
<evidence type="ECO:0000256" key="2">
    <source>
        <dbReference type="ARBA" id="ARBA00022552"/>
    </source>
</evidence>
<keyword evidence="4" id="KW-0677">Repeat</keyword>
<evidence type="ECO:0000256" key="4">
    <source>
        <dbReference type="ARBA" id="ARBA00022737"/>
    </source>
</evidence>
<dbReference type="InterPro" id="IPR018983">
    <property type="entry name" value="U3_snoRNA-assocProt_15_C"/>
</dbReference>
<evidence type="ECO:0000256" key="5">
    <source>
        <dbReference type="ARBA" id="ARBA00023242"/>
    </source>
</evidence>
<keyword evidence="2" id="KW-0698">rRNA processing</keyword>
<dbReference type="Gene3D" id="2.130.10.10">
    <property type="entry name" value="YVTN repeat-like/Quinoprotein amine dehydrogenase"/>
    <property type="match status" value="2"/>
</dbReference>
<dbReference type="PROSITE" id="PS50082">
    <property type="entry name" value="WD_REPEATS_2"/>
    <property type="match status" value="1"/>
</dbReference>
<feature type="domain" description="U3 small nucleolar RNA-associated protein 15 C-terminal" evidence="7">
    <location>
        <begin position="340"/>
        <end position="484"/>
    </location>
</feature>
<name>A0A1E4TH28_9ASCO</name>
<protein>
    <recommendedName>
        <fullName evidence="7">U3 small nucleolar RNA-associated protein 15 C-terminal domain-containing protein</fullName>
    </recommendedName>
</protein>
<dbReference type="SMART" id="SM00320">
    <property type="entry name" value="WD40"/>
    <property type="match status" value="5"/>
</dbReference>
<dbReference type="GO" id="GO:0032040">
    <property type="term" value="C:small-subunit processome"/>
    <property type="evidence" value="ECO:0007669"/>
    <property type="project" value="EnsemblFungi"/>
</dbReference>
<dbReference type="InterPro" id="IPR036322">
    <property type="entry name" value="WD40_repeat_dom_sf"/>
</dbReference>
<sequence length="485" mass="53248">MSTPLQRILPAKTPHIAAQLTPEQKKWKEYRDTVIYREHAAISHIHFSPVAPHDFAITSSTRIQIVSGRTRQITKTIAKFKETVYSGEFRADGRLICASDASGQVQVFDATTRSSLLSLHPTNYPTQVCRFHPSRNATLLTGSDDRILRLYDISTLNDDPIAVFTGHEDYVRAACFPDPSSNIVVSGSYDGTVRVWDSRGDGLVLNQGEPIESIVALSPNVVAVASGPTIKILDLISGKSVKTLTNFQKTVMDLTVLPDGLMAGGLDGHVKVFDSQWNVVNGWKFGGPVLSVGMSPDMKHVVTGQLSGLVTVRSIKAKKLPPQATVKSGAYERLVRGAKYSGDAGSIIVENEKKKPKQNLSERLIHQFRYGDALVSSLGPGISNETTAMVLAALRERGKIRVALSGRDDSLLEPLMRWCISALSDARYYELAIDWIGVVLDMYPALIAQSPLLEQLLRELEGKVSQEINRSRDAVRIEGMLRMLS</sequence>
<dbReference type="GO" id="GO:0034511">
    <property type="term" value="F:U3 snoRNA binding"/>
    <property type="evidence" value="ECO:0007669"/>
    <property type="project" value="EnsemblFungi"/>
</dbReference>
<dbReference type="PROSITE" id="PS50294">
    <property type="entry name" value="WD_REPEATS_REGION"/>
    <property type="match status" value="1"/>
</dbReference>
<reference evidence="9" key="1">
    <citation type="submission" date="2016-02" db="EMBL/GenBank/DDBJ databases">
        <title>Comparative genomics of biotechnologically important yeasts.</title>
        <authorList>
            <consortium name="DOE Joint Genome Institute"/>
            <person name="Riley R."/>
            <person name="Haridas S."/>
            <person name="Wolfe K.H."/>
            <person name="Lopes M.R."/>
            <person name="Hittinger C.T."/>
            <person name="Goker M."/>
            <person name="Salamov A."/>
            <person name="Wisecaver J."/>
            <person name="Long T.M."/>
            <person name="Aerts A.L."/>
            <person name="Barry K."/>
            <person name="Choi C."/>
            <person name="Clum A."/>
            <person name="Coughlan A.Y."/>
            <person name="Deshpande S."/>
            <person name="Douglass A.P."/>
            <person name="Hanson S.J."/>
            <person name="Klenk H.-P."/>
            <person name="Labutti K."/>
            <person name="Lapidus A."/>
            <person name="Lindquist E."/>
            <person name="Lipzen A."/>
            <person name="Meier-Kolthoff J.P."/>
            <person name="Ohm R.A."/>
            <person name="Otillar R.P."/>
            <person name="Pangilinan J."/>
            <person name="Peng Y."/>
            <person name="Rokas A."/>
            <person name="Rosa C.A."/>
            <person name="Scheuner C."/>
            <person name="Sibirny A.A."/>
            <person name="Slot J.C."/>
            <person name="Stielow J.B."/>
            <person name="Sun H."/>
            <person name="Kurtzman C.P."/>
            <person name="Blackwell M."/>
            <person name="Jeffries T.W."/>
            <person name="Grigoriev I.V."/>
        </authorList>
    </citation>
    <scope>NUCLEOTIDE SEQUENCE [LARGE SCALE GENOMIC DNA]</scope>
    <source>
        <strain evidence="9">NRRL Y-17796</strain>
    </source>
</reference>
<dbReference type="InterPro" id="IPR015943">
    <property type="entry name" value="WD40/YVTN_repeat-like_dom_sf"/>
</dbReference>
<evidence type="ECO:0000259" key="7">
    <source>
        <dbReference type="Pfam" id="PF09384"/>
    </source>
</evidence>
<keyword evidence="5" id="KW-0539">Nucleus</keyword>
<evidence type="ECO:0000256" key="1">
    <source>
        <dbReference type="ARBA" id="ARBA00004604"/>
    </source>
</evidence>
<dbReference type="Pfam" id="PF09384">
    <property type="entry name" value="UTP15_C"/>
    <property type="match status" value="1"/>
</dbReference>
<dbReference type="GO" id="GO:0000462">
    <property type="term" value="P:maturation of SSU-rRNA from tricistronic rRNA transcript (SSU-rRNA, 5.8S rRNA, LSU-rRNA)"/>
    <property type="evidence" value="ECO:0007669"/>
    <property type="project" value="EnsemblFungi"/>
</dbReference>
<dbReference type="PANTHER" id="PTHR19924:SF26">
    <property type="entry name" value="U3 SMALL NUCLEOLAR RNA-ASSOCIATED PROTEIN 15 HOMOLOG"/>
    <property type="match status" value="1"/>
</dbReference>
<dbReference type="AlphaFoldDB" id="A0A1E4TH28"/>
<dbReference type="Pfam" id="PF00400">
    <property type="entry name" value="WD40"/>
    <property type="match status" value="3"/>
</dbReference>
<keyword evidence="3 6" id="KW-0853">WD repeat</keyword>
<organism evidence="8 9">
    <name type="scientific">Tortispora caseinolytica NRRL Y-17796</name>
    <dbReference type="NCBI Taxonomy" id="767744"/>
    <lineage>
        <taxon>Eukaryota</taxon>
        <taxon>Fungi</taxon>
        <taxon>Dikarya</taxon>
        <taxon>Ascomycota</taxon>
        <taxon>Saccharomycotina</taxon>
        <taxon>Trigonopsidomycetes</taxon>
        <taxon>Trigonopsidales</taxon>
        <taxon>Trigonopsidaceae</taxon>
        <taxon>Tortispora</taxon>
    </lineage>
</organism>
<dbReference type="GO" id="GO:0034455">
    <property type="term" value="C:t-UTP complex"/>
    <property type="evidence" value="ECO:0007669"/>
    <property type="project" value="EnsemblFungi"/>
</dbReference>
<comment type="subcellular location">
    <subcellularLocation>
        <location evidence="1">Nucleus</location>
        <location evidence="1">Nucleolus</location>
    </subcellularLocation>
</comment>
<dbReference type="PANTHER" id="PTHR19924">
    <property type="entry name" value="UTP15 U3 SMALL NUCLEOLAR RNA-ASSOCIATED PROTEIN 15 FAMILY MEMBER"/>
    <property type="match status" value="1"/>
</dbReference>
<feature type="repeat" description="WD" evidence="6">
    <location>
        <begin position="164"/>
        <end position="197"/>
    </location>
</feature>
<dbReference type="OrthoDB" id="431715at2759"/>
<dbReference type="GO" id="GO:0045943">
    <property type="term" value="P:positive regulation of transcription by RNA polymerase I"/>
    <property type="evidence" value="ECO:0007669"/>
    <property type="project" value="EnsemblFungi"/>
</dbReference>
<dbReference type="SUPFAM" id="SSF50978">
    <property type="entry name" value="WD40 repeat-like"/>
    <property type="match status" value="1"/>
</dbReference>
<evidence type="ECO:0000313" key="8">
    <source>
        <dbReference type="EMBL" id="ODV91065.1"/>
    </source>
</evidence>
<proteinExistence type="predicted"/>
<gene>
    <name evidence="8" type="ORF">CANCADRAFT_26695</name>
</gene>
<dbReference type="GO" id="GO:0033553">
    <property type="term" value="C:rDNA heterochromatin"/>
    <property type="evidence" value="ECO:0007669"/>
    <property type="project" value="EnsemblFungi"/>
</dbReference>